<dbReference type="EMBL" id="BLLK01000027">
    <property type="protein sequence ID" value="GFH48419.1"/>
    <property type="molecule type" value="Genomic_DNA"/>
</dbReference>
<sequence>MCIAFAKNHTPTLPPDRCDNDHNKISRASTHSLSSDETSESIPSIIGKPVMKTKKQIRFRNAEEPDIIDTMKPSSTMSPEELAQIHWQLPDYEYFRGTARIIAHEVLKLSAKSPPSSHRYDTVLTRAHQLCSCQHGKDGKHTDELKTLSVKDIEEELKAHGDDSVCLPPNLFAALTHWAKAGHSRRGLEKFCVPHHMENRPLERQAVVQAVLIAQNLLKERRAEAAQNPSNLNGKFRIGTWEFSLDLADDEILRVISQRFTRTSRKFATTMGHADAAAVGNYEHNQGK</sequence>
<gene>
    <name evidence="2" type="ORF">CTEN210_04895</name>
</gene>
<name>A0AAD3CPG0_9STRA</name>
<proteinExistence type="predicted"/>
<comment type="caution">
    <text evidence="2">The sequence shown here is derived from an EMBL/GenBank/DDBJ whole genome shotgun (WGS) entry which is preliminary data.</text>
</comment>
<evidence type="ECO:0000313" key="3">
    <source>
        <dbReference type="Proteomes" id="UP001054902"/>
    </source>
</evidence>
<feature type="region of interest" description="Disordered" evidence="1">
    <location>
        <begin position="10"/>
        <end position="46"/>
    </location>
</feature>
<protein>
    <submittedName>
        <fullName evidence="2">Uncharacterized protein</fullName>
    </submittedName>
</protein>
<dbReference type="AlphaFoldDB" id="A0AAD3CPG0"/>
<evidence type="ECO:0000256" key="1">
    <source>
        <dbReference type="SAM" id="MobiDB-lite"/>
    </source>
</evidence>
<organism evidence="2 3">
    <name type="scientific">Chaetoceros tenuissimus</name>
    <dbReference type="NCBI Taxonomy" id="426638"/>
    <lineage>
        <taxon>Eukaryota</taxon>
        <taxon>Sar</taxon>
        <taxon>Stramenopiles</taxon>
        <taxon>Ochrophyta</taxon>
        <taxon>Bacillariophyta</taxon>
        <taxon>Coscinodiscophyceae</taxon>
        <taxon>Chaetocerotophycidae</taxon>
        <taxon>Chaetocerotales</taxon>
        <taxon>Chaetocerotaceae</taxon>
        <taxon>Chaetoceros</taxon>
    </lineage>
</organism>
<keyword evidence="3" id="KW-1185">Reference proteome</keyword>
<evidence type="ECO:0000313" key="2">
    <source>
        <dbReference type="EMBL" id="GFH48419.1"/>
    </source>
</evidence>
<dbReference type="Proteomes" id="UP001054902">
    <property type="component" value="Unassembled WGS sequence"/>
</dbReference>
<feature type="compositionally biased region" description="Polar residues" evidence="1">
    <location>
        <begin position="26"/>
        <end position="42"/>
    </location>
</feature>
<reference evidence="2 3" key="1">
    <citation type="journal article" date="2021" name="Sci. Rep.">
        <title>The genome of the diatom Chaetoceros tenuissimus carries an ancient integrated fragment of an extant virus.</title>
        <authorList>
            <person name="Hongo Y."/>
            <person name="Kimura K."/>
            <person name="Takaki Y."/>
            <person name="Yoshida Y."/>
            <person name="Baba S."/>
            <person name="Kobayashi G."/>
            <person name="Nagasaki K."/>
            <person name="Hano T."/>
            <person name="Tomaru Y."/>
        </authorList>
    </citation>
    <scope>NUCLEOTIDE SEQUENCE [LARGE SCALE GENOMIC DNA]</scope>
    <source>
        <strain evidence="2 3">NIES-3715</strain>
    </source>
</reference>
<accession>A0AAD3CPG0</accession>